<dbReference type="KEGG" id="amt:Amet_2161"/>
<proteinExistence type="inferred from homology"/>
<dbReference type="GO" id="GO:0046656">
    <property type="term" value="P:folic acid biosynthetic process"/>
    <property type="evidence" value="ECO:0007669"/>
    <property type="project" value="UniProtKB-KW"/>
</dbReference>
<evidence type="ECO:0000256" key="11">
    <source>
        <dbReference type="ARBA" id="ARBA00030193"/>
    </source>
</evidence>
<dbReference type="Gene3D" id="3.20.20.20">
    <property type="entry name" value="Dihydropteroate synthase-like"/>
    <property type="match status" value="1"/>
</dbReference>
<comment type="similarity">
    <text evidence="4 13">Belongs to the DHPS family.</text>
</comment>
<keyword evidence="16" id="KW-1185">Reference proteome</keyword>
<evidence type="ECO:0000256" key="7">
    <source>
        <dbReference type="ARBA" id="ARBA00022679"/>
    </source>
</evidence>
<dbReference type="Proteomes" id="UP000001572">
    <property type="component" value="Chromosome"/>
</dbReference>
<dbReference type="HOGENOM" id="CLU_008023_0_2_9"/>
<dbReference type="RefSeq" id="WP_012063297.1">
    <property type="nucleotide sequence ID" value="NC_009633.1"/>
</dbReference>
<evidence type="ECO:0000259" key="14">
    <source>
        <dbReference type="PROSITE" id="PS50972"/>
    </source>
</evidence>
<reference evidence="16" key="1">
    <citation type="journal article" date="2016" name="Genome Announc.">
        <title>Complete genome sequence of Alkaliphilus metalliredigens strain QYMF, an alkaliphilic and metal-reducing bacterium isolated from borax-contaminated leachate ponds.</title>
        <authorList>
            <person name="Hwang C."/>
            <person name="Copeland A."/>
            <person name="Lucas S."/>
            <person name="Lapidus A."/>
            <person name="Barry K."/>
            <person name="Detter J.C."/>
            <person name="Glavina Del Rio T."/>
            <person name="Hammon N."/>
            <person name="Israni S."/>
            <person name="Dalin E."/>
            <person name="Tice H."/>
            <person name="Pitluck S."/>
            <person name="Chertkov O."/>
            <person name="Brettin T."/>
            <person name="Bruce D."/>
            <person name="Han C."/>
            <person name="Schmutz J."/>
            <person name="Larimer F."/>
            <person name="Land M.L."/>
            <person name="Hauser L."/>
            <person name="Kyrpides N."/>
            <person name="Mikhailova N."/>
            <person name="Ye Q."/>
            <person name="Zhou J."/>
            <person name="Richardson P."/>
            <person name="Fields M.W."/>
        </authorList>
    </citation>
    <scope>NUCLEOTIDE SEQUENCE [LARGE SCALE GENOMIC DNA]</scope>
    <source>
        <strain evidence="16">QYMF</strain>
    </source>
</reference>
<evidence type="ECO:0000313" key="16">
    <source>
        <dbReference type="Proteomes" id="UP000001572"/>
    </source>
</evidence>
<dbReference type="EC" id="2.5.1.15" evidence="5 13"/>
<dbReference type="STRING" id="293826.Amet_2161"/>
<organism evidence="15 16">
    <name type="scientific">Alkaliphilus metalliredigens (strain QYMF)</name>
    <dbReference type="NCBI Taxonomy" id="293826"/>
    <lineage>
        <taxon>Bacteria</taxon>
        <taxon>Bacillati</taxon>
        <taxon>Bacillota</taxon>
        <taxon>Clostridia</taxon>
        <taxon>Peptostreptococcales</taxon>
        <taxon>Natronincolaceae</taxon>
        <taxon>Alkaliphilus</taxon>
    </lineage>
</organism>
<dbReference type="InterPro" id="IPR000489">
    <property type="entry name" value="Pterin-binding_dom"/>
</dbReference>
<keyword evidence="7 13" id="KW-0808">Transferase</keyword>
<keyword evidence="9 13" id="KW-0460">Magnesium</keyword>
<evidence type="ECO:0000256" key="2">
    <source>
        <dbReference type="ARBA" id="ARBA00001946"/>
    </source>
</evidence>
<sequence length="286" mass="31552">MKNIQYVPNREVEVKCGKHTFHFGAKTYIMGILNLTPDSFSDGGSYVDVEKAVTHAKKMVEEGAHIIDVGGESTRPGAQEVTGEEELRRVLPVVERLIKEIDVPISVDTYKGEVAEKVLEAGAHMINDVWGLQRDPKIAKVIAKYDVPVVMMHNQIGTEYNQDIIQSMIDFLRESIDIAKKAGIKEENIILDPGIGFGKTSEQNIHVMGRLGELNGLGYPILLGTSRKSMIGKILDLPPEERVEGTLATSVMGIIQGVDLLRVHDIKENIRTAMVTDAIVRGRENG</sequence>
<name>A6TQ52_ALKMQ</name>
<keyword evidence="8 13" id="KW-0479">Metal-binding</keyword>
<evidence type="ECO:0000313" key="15">
    <source>
        <dbReference type="EMBL" id="ABR48320.1"/>
    </source>
</evidence>
<dbReference type="InterPro" id="IPR011005">
    <property type="entry name" value="Dihydropteroate_synth-like_sf"/>
</dbReference>
<comment type="function">
    <text evidence="12 13">Catalyzes the condensation of para-aminobenzoate (pABA) with 6-hydroxymethyl-7,8-dihydropterin diphosphate (DHPt-PP) to form 7,8-dihydropteroate (H2Pte), the immediate precursor of folate derivatives.</text>
</comment>
<dbReference type="FunFam" id="3.20.20.20:FF:000006">
    <property type="entry name" value="Dihydropteroate synthase"/>
    <property type="match status" value="1"/>
</dbReference>
<evidence type="ECO:0000256" key="3">
    <source>
        <dbReference type="ARBA" id="ARBA00004763"/>
    </source>
</evidence>
<evidence type="ECO:0000256" key="13">
    <source>
        <dbReference type="RuleBase" id="RU361205"/>
    </source>
</evidence>
<comment type="cofactor">
    <cofactor evidence="2 13">
        <name>Mg(2+)</name>
        <dbReference type="ChEBI" id="CHEBI:18420"/>
    </cofactor>
</comment>
<evidence type="ECO:0000256" key="9">
    <source>
        <dbReference type="ARBA" id="ARBA00022842"/>
    </source>
</evidence>
<dbReference type="PANTHER" id="PTHR20941:SF1">
    <property type="entry name" value="FOLIC ACID SYNTHESIS PROTEIN FOL1"/>
    <property type="match status" value="1"/>
</dbReference>
<dbReference type="CDD" id="cd00739">
    <property type="entry name" value="DHPS"/>
    <property type="match status" value="1"/>
</dbReference>
<dbReference type="GO" id="GO:0005829">
    <property type="term" value="C:cytosol"/>
    <property type="evidence" value="ECO:0007669"/>
    <property type="project" value="TreeGrafter"/>
</dbReference>
<dbReference type="PROSITE" id="PS00793">
    <property type="entry name" value="DHPS_2"/>
    <property type="match status" value="1"/>
</dbReference>
<dbReference type="InterPro" id="IPR006390">
    <property type="entry name" value="DHP_synth_dom"/>
</dbReference>
<accession>A6TQ52</accession>
<dbReference type="InterPro" id="IPR045031">
    <property type="entry name" value="DHP_synth-like"/>
</dbReference>
<evidence type="ECO:0000256" key="8">
    <source>
        <dbReference type="ARBA" id="ARBA00022723"/>
    </source>
</evidence>
<keyword evidence="10 13" id="KW-0289">Folate biosynthesis</keyword>
<dbReference type="NCBIfam" id="TIGR01496">
    <property type="entry name" value="DHPS"/>
    <property type="match status" value="1"/>
</dbReference>
<dbReference type="PANTHER" id="PTHR20941">
    <property type="entry name" value="FOLATE SYNTHESIS PROTEINS"/>
    <property type="match status" value="1"/>
</dbReference>
<evidence type="ECO:0000256" key="4">
    <source>
        <dbReference type="ARBA" id="ARBA00009503"/>
    </source>
</evidence>
<dbReference type="GO" id="GO:0004156">
    <property type="term" value="F:dihydropteroate synthase activity"/>
    <property type="evidence" value="ECO:0007669"/>
    <property type="project" value="UniProtKB-EC"/>
</dbReference>
<evidence type="ECO:0000256" key="10">
    <source>
        <dbReference type="ARBA" id="ARBA00022909"/>
    </source>
</evidence>
<feature type="domain" description="Pterin-binding" evidence="14">
    <location>
        <begin position="27"/>
        <end position="275"/>
    </location>
</feature>
<dbReference type="PROSITE" id="PS50972">
    <property type="entry name" value="PTERIN_BINDING"/>
    <property type="match status" value="1"/>
</dbReference>
<dbReference type="eggNOG" id="COG0294">
    <property type="taxonomic scope" value="Bacteria"/>
</dbReference>
<evidence type="ECO:0000256" key="6">
    <source>
        <dbReference type="ARBA" id="ARBA00016919"/>
    </source>
</evidence>
<dbReference type="GO" id="GO:0046872">
    <property type="term" value="F:metal ion binding"/>
    <property type="evidence" value="ECO:0007669"/>
    <property type="project" value="UniProtKB-KW"/>
</dbReference>
<evidence type="ECO:0000256" key="12">
    <source>
        <dbReference type="ARBA" id="ARBA00053449"/>
    </source>
</evidence>
<evidence type="ECO:0000256" key="5">
    <source>
        <dbReference type="ARBA" id="ARBA00012458"/>
    </source>
</evidence>
<dbReference type="AlphaFoldDB" id="A6TQ52"/>
<dbReference type="UniPathway" id="UPA00077">
    <property type="reaction ID" value="UER00156"/>
</dbReference>
<protein>
    <recommendedName>
        <fullName evidence="6 13">Dihydropteroate synthase</fullName>
        <shortName evidence="13">DHPS</shortName>
        <ecNumber evidence="5 13">2.5.1.15</ecNumber>
    </recommendedName>
    <alternativeName>
        <fullName evidence="11 13">Dihydropteroate pyrophosphorylase</fullName>
    </alternativeName>
</protein>
<dbReference type="OrthoDB" id="9811744at2"/>
<dbReference type="EMBL" id="CP000724">
    <property type="protein sequence ID" value="ABR48320.1"/>
    <property type="molecule type" value="Genomic_DNA"/>
</dbReference>
<comment type="catalytic activity">
    <reaction evidence="1">
        <text>(7,8-dihydropterin-6-yl)methyl diphosphate + 4-aminobenzoate = 7,8-dihydropteroate + diphosphate</text>
        <dbReference type="Rhea" id="RHEA:19949"/>
        <dbReference type="ChEBI" id="CHEBI:17836"/>
        <dbReference type="ChEBI" id="CHEBI:17839"/>
        <dbReference type="ChEBI" id="CHEBI:33019"/>
        <dbReference type="ChEBI" id="CHEBI:72950"/>
        <dbReference type="EC" id="2.5.1.15"/>
    </reaction>
</comment>
<gene>
    <name evidence="15" type="ordered locus">Amet_2161</name>
</gene>
<dbReference type="PROSITE" id="PS00792">
    <property type="entry name" value="DHPS_1"/>
    <property type="match status" value="1"/>
</dbReference>
<dbReference type="Pfam" id="PF00809">
    <property type="entry name" value="Pterin_bind"/>
    <property type="match status" value="1"/>
</dbReference>
<evidence type="ECO:0000256" key="1">
    <source>
        <dbReference type="ARBA" id="ARBA00000012"/>
    </source>
</evidence>
<comment type="pathway">
    <text evidence="3 13">Cofactor biosynthesis; tetrahydrofolate biosynthesis; 7,8-dihydrofolate from 2-amino-4-hydroxy-6-hydroxymethyl-7,8-dihydropteridine diphosphate and 4-aminobenzoate: step 1/2.</text>
</comment>
<dbReference type="GO" id="GO:0046654">
    <property type="term" value="P:tetrahydrofolate biosynthetic process"/>
    <property type="evidence" value="ECO:0007669"/>
    <property type="project" value="UniProtKB-UniPathway"/>
</dbReference>
<dbReference type="SUPFAM" id="SSF51717">
    <property type="entry name" value="Dihydropteroate synthetase-like"/>
    <property type="match status" value="1"/>
</dbReference>